<proteinExistence type="predicted"/>
<evidence type="ECO:0008006" key="3">
    <source>
        <dbReference type="Google" id="ProtNLM"/>
    </source>
</evidence>
<name>A0A0D7KEL9_9BURK</name>
<sequence>MTNTFHFLGEPLLEFGHGQTAEDPHDGLALFGPAEPCSQLPSNIVIGTERGVEAWKQWCAALNAPAACVDPSRHRAWPPFPGFDVAFGAKWPVPVRSYTVDAAKLSEASRKTDKHDRAFEVANLYMEQVERLGKLDARPALAICIIPDEVFENCRPNSTVSKANRSDVGLTRDEKTFLKKAIVNRDQGQGGLFDEEDPNVTALLEGMDAFEEAQGYSPDFRRQLKGRMMGHELPVQIIKESTLLITAQVRNGEKGTNPLSDRLWNFGTAIFYKCGSKPWKTPWAREGVCYVGLAYKLSEDQRTACCAAQMFLDSGDGIVFVGEFGPWYSAKEGEFHLPPDKAEALLRGTIATYKEQDGRPLKEIFLHAHSGISAQEYRGFQRALPEGVKLVAIRVRQDRGGMRLYRHDEHPEPSQRGKHPVQRGVFWQRTARHGLLFTNGFKPRIATYDGFEVPVPLSISIQHGDGDIVQVAKDILGLTKLNYNSCQLGEGRPITIKYSDRVGEILLANPGLTSDKWRHNFKYYA</sequence>
<dbReference type="GO" id="GO:0003676">
    <property type="term" value="F:nucleic acid binding"/>
    <property type="evidence" value="ECO:0007669"/>
    <property type="project" value="InterPro"/>
</dbReference>
<comment type="caution">
    <text evidence="1">The sequence shown here is derived from an EMBL/GenBank/DDBJ whole genome shotgun (WGS) entry which is preliminary data.</text>
</comment>
<dbReference type="EMBL" id="JXYQ01000002">
    <property type="protein sequence ID" value="KJA12347.1"/>
    <property type="molecule type" value="Genomic_DNA"/>
</dbReference>
<dbReference type="AlphaFoldDB" id="A0A0D7KEL9"/>
<accession>A0A0D7KEL9</accession>
<dbReference type="InterPro" id="IPR036397">
    <property type="entry name" value="RNaseH_sf"/>
</dbReference>
<dbReference type="RefSeq" id="WP_044394679.1">
    <property type="nucleotide sequence ID" value="NZ_JXYQ01000002.1"/>
</dbReference>
<dbReference type="Proteomes" id="UP000032566">
    <property type="component" value="Unassembled WGS sequence"/>
</dbReference>
<dbReference type="OrthoDB" id="530017at2"/>
<gene>
    <name evidence="1" type="ORF">RP29_00315</name>
</gene>
<evidence type="ECO:0000313" key="2">
    <source>
        <dbReference type="Proteomes" id="UP000032566"/>
    </source>
</evidence>
<dbReference type="PATRIC" id="fig|80878.5.peg.841"/>
<organism evidence="1 2">
    <name type="scientific">Acidovorax temperans</name>
    <dbReference type="NCBI Taxonomy" id="80878"/>
    <lineage>
        <taxon>Bacteria</taxon>
        <taxon>Pseudomonadati</taxon>
        <taxon>Pseudomonadota</taxon>
        <taxon>Betaproteobacteria</taxon>
        <taxon>Burkholderiales</taxon>
        <taxon>Comamonadaceae</taxon>
        <taxon>Acidovorax</taxon>
    </lineage>
</organism>
<protein>
    <recommendedName>
        <fullName evidence="3">Piwi domain-containing protein</fullName>
    </recommendedName>
</protein>
<dbReference type="InterPro" id="IPR012337">
    <property type="entry name" value="RNaseH-like_sf"/>
</dbReference>
<dbReference type="SUPFAM" id="SSF53098">
    <property type="entry name" value="Ribonuclease H-like"/>
    <property type="match status" value="1"/>
</dbReference>
<evidence type="ECO:0000313" key="1">
    <source>
        <dbReference type="EMBL" id="KJA12347.1"/>
    </source>
</evidence>
<keyword evidence="2" id="KW-1185">Reference proteome</keyword>
<reference evidence="1 2" key="1">
    <citation type="submission" date="2014-12" db="EMBL/GenBank/DDBJ databases">
        <title>Isolation of bacteria from lake water.</title>
        <authorList>
            <person name="Sheng K.-Y."/>
            <person name="Chin P.-S."/>
            <person name="Chan K.-G."/>
            <person name="Tan G.S."/>
        </authorList>
    </citation>
    <scope>NUCLEOTIDE SEQUENCE [LARGE SCALE GENOMIC DNA]</scope>
    <source>
        <strain evidence="1 2">KY4</strain>
    </source>
</reference>
<dbReference type="Gene3D" id="3.30.420.10">
    <property type="entry name" value="Ribonuclease H-like superfamily/Ribonuclease H"/>
    <property type="match status" value="1"/>
</dbReference>
<dbReference type="STRING" id="80878.RP29_00315"/>